<dbReference type="InterPro" id="IPR002510">
    <property type="entry name" value="Metalloprtase-TldD/E_N"/>
</dbReference>
<evidence type="ECO:0000259" key="3">
    <source>
        <dbReference type="Pfam" id="PF19289"/>
    </source>
</evidence>
<feature type="domain" description="Metalloprotease TldD/E N-terminal" evidence="2">
    <location>
        <begin position="24"/>
        <end position="88"/>
    </location>
</feature>
<dbReference type="EMBL" id="QFQP01000023">
    <property type="protein sequence ID" value="PZR08854.1"/>
    <property type="molecule type" value="Genomic_DNA"/>
</dbReference>
<evidence type="ECO:0000259" key="4">
    <source>
        <dbReference type="Pfam" id="PF19290"/>
    </source>
</evidence>
<dbReference type="GO" id="GO:0005829">
    <property type="term" value="C:cytosol"/>
    <property type="evidence" value="ECO:0007669"/>
    <property type="project" value="TreeGrafter"/>
</dbReference>
<dbReference type="InterPro" id="IPR045570">
    <property type="entry name" value="Metalloprtase-TldD/E_cen_dom"/>
</dbReference>
<dbReference type="GO" id="GO:0008237">
    <property type="term" value="F:metallopeptidase activity"/>
    <property type="evidence" value="ECO:0007669"/>
    <property type="project" value="InterPro"/>
</dbReference>
<dbReference type="Gene3D" id="3.30.2290.10">
    <property type="entry name" value="PmbA/TldD superfamily"/>
    <property type="match status" value="1"/>
</dbReference>
<dbReference type="Pfam" id="PF19289">
    <property type="entry name" value="PmbA_TldD_3rd"/>
    <property type="match status" value="1"/>
</dbReference>
<dbReference type="Pfam" id="PF01523">
    <property type="entry name" value="PmbA_TldD_1st"/>
    <property type="match status" value="1"/>
</dbReference>
<reference evidence="5 6" key="1">
    <citation type="submission" date="2017-08" db="EMBL/GenBank/DDBJ databases">
        <title>Infants hospitalized years apart are colonized by the same room-sourced microbial strains.</title>
        <authorList>
            <person name="Brooks B."/>
            <person name="Olm M.R."/>
            <person name="Firek B.A."/>
            <person name="Baker R."/>
            <person name="Thomas B.C."/>
            <person name="Morowitz M.J."/>
            <person name="Banfield J.F."/>
        </authorList>
    </citation>
    <scope>NUCLEOTIDE SEQUENCE [LARGE SCALE GENOMIC DNA]</scope>
    <source>
        <strain evidence="5">S2_003_000_R2_14</strain>
    </source>
</reference>
<dbReference type="PANTHER" id="PTHR43421">
    <property type="entry name" value="METALLOPROTEASE PMBA"/>
    <property type="match status" value="1"/>
</dbReference>
<dbReference type="GO" id="GO:0006508">
    <property type="term" value="P:proteolysis"/>
    <property type="evidence" value="ECO:0007669"/>
    <property type="project" value="InterPro"/>
</dbReference>
<comment type="caution">
    <text evidence="5">The sequence shown here is derived from an EMBL/GenBank/DDBJ whole genome shotgun (WGS) entry which is preliminary data.</text>
</comment>
<dbReference type="Proteomes" id="UP000249061">
    <property type="component" value="Unassembled WGS sequence"/>
</dbReference>
<proteinExistence type="inferred from homology"/>
<evidence type="ECO:0000259" key="2">
    <source>
        <dbReference type="Pfam" id="PF01523"/>
    </source>
</evidence>
<comment type="similarity">
    <text evidence="1">Belongs to the peptidase U62 family.</text>
</comment>
<dbReference type="AlphaFoldDB" id="A0A2W5UZN7"/>
<name>A0A2W5UZN7_9BACT</name>
<gene>
    <name evidence="5" type="ORF">DI536_23460</name>
</gene>
<sequence>MSTNYETLAKKIVQRAQKKGAKEAEAFLQVGRSADVRVRDGEIEDLTQATSKGVGIRVFVKNRVGFVWTSDFDNGALDTLIDRAIALAEMSAPNPLNGLPDRKDLGKFPDVGELFDKRVADLPPDWKIKAAIEMEKVVRAFDPRIKTMDSVGAGEAVSEVYLASSAGVHGSYEGTSVYLYASPVATDGTQLQTSYWYDAKRFFEDLDTPENVAKKAAARAVRLLGAKKVKSQKVPVIFDPTMAAGFVANITRAMNGDAVFKKSSFLANKLGQKIAPAHVTIVDDGLRSRGLATSPFDGEGVPTRKTSLVENGVLKAFLYDAFTARKAKTRTTGNAARGYQSLPAIGVNNLVLEAGSRSPEEIIREVPNGLYVTAMLGHGANTVTGEYSRGANGLWIENGELTRPVQEVTVAGALTDMLQNIDAVGSDLHFYGSTGAPTIRFKELTVSGE</sequence>
<dbReference type="InterPro" id="IPR045569">
    <property type="entry name" value="Metalloprtase-TldD/E_C"/>
</dbReference>
<accession>A0A2W5UZN7</accession>
<dbReference type="InterPro" id="IPR047657">
    <property type="entry name" value="PmbA"/>
</dbReference>
<evidence type="ECO:0000313" key="6">
    <source>
        <dbReference type="Proteomes" id="UP000249061"/>
    </source>
</evidence>
<dbReference type="InterPro" id="IPR035068">
    <property type="entry name" value="TldD/PmbA_N"/>
</dbReference>
<feature type="domain" description="Metalloprotease TldD/E C-terminal" evidence="3">
    <location>
        <begin position="231"/>
        <end position="448"/>
    </location>
</feature>
<dbReference type="SUPFAM" id="SSF111283">
    <property type="entry name" value="Putative modulator of DNA gyrase, PmbA/TldD"/>
    <property type="match status" value="1"/>
</dbReference>
<organism evidence="5 6">
    <name type="scientific">Archangium gephyra</name>
    <dbReference type="NCBI Taxonomy" id="48"/>
    <lineage>
        <taxon>Bacteria</taxon>
        <taxon>Pseudomonadati</taxon>
        <taxon>Myxococcota</taxon>
        <taxon>Myxococcia</taxon>
        <taxon>Myxococcales</taxon>
        <taxon>Cystobacterineae</taxon>
        <taxon>Archangiaceae</taxon>
        <taxon>Archangium</taxon>
    </lineage>
</organism>
<dbReference type="InterPro" id="IPR036059">
    <property type="entry name" value="TldD/PmbA_sf"/>
</dbReference>
<dbReference type="Pfam" id="PF19290">
    <property type="entry name" value="PmbA_TldD_2nd"/>
    <property type="match status" value="1"/>
</dbReference>
<dbReference type="PANTHER" id="PTHR43421:SF1">
    <property type="entry name" value="METALLOPROTEASE PMBA"/>
    <property type="match status" value="1"/>
</dbReference>
<feature type="domain" description="Metalloprotease TldD/E central" evidence="4">
    <location>
        <begin position="119"/>
        <end position="224"/>
    </location>
</feature>
<evidence type="ECO:0000256" key="1">
    <source>
        <dbReference type="ARBA" id="ARBA00005836"/>
    </source>
</evidence>
<protein>
    <submittedName>
        <fullName evidence="5">TldD/PmbA family protein</fullName>
    </submittedName>
</protein>
<evidence type="ECO:0000313" key="5">
    <source>
        <dbReference type="EMBL" id="PZR08854.1"/>
    </source>
</evidence>